<dbReference type="PANTHER" id="PTHR48101">
    <property type="entry name" value="METHYLMALONYL-COA MUTASE, MITOCHONDRIAL-RELATED"/>
    <property type="match status" value="1"/>
</dbReference>
<dbReference type="PANTHER" id="PTHR48101:SF1">
    <property type="entry name" value="METHYLMALONYL-COA MUTASE, LARGE SUBUNIT"/>
    <property type="match status" value="1"/>
</dbReference>
<evidence type="ECO:0000313" key="2">
    <source>
        <dbReference type="EMBL" id="PWB67768.1"/>
    </source>
</evidence>
<dbReference type="SUPFAM" id="SSF51703">
    <property type="entry name" value="Cobalamin (vitamin B12)-dependent enzymes"/>
    <property type="match status" value="1"/>
</dbReference>
<dbReference type="AlphaFoldDB" id="A0A855X2H0"/>
<dbReference type="InterPro" id="IPR016176">
    <property type="entry name" value="Cbl-dep_enz_cat"/>
</dbReference>
<evidence type="ECO:0000259" key="1">
    <source>
        <dbReference type="Pfam" id="PF01642"/>
    </source>
</evidence>
<proteinExistence type="predicted"/>
<feature type="non-terminal residue" evidence="2">
    <location>
        <position position="1"/>
    </location>
</feature>
<reference evidence="2 3" key="1">
    <citation type="journal article" date="2018" name="ISME J.">
        <title>A methanotrophic archaeon couples anaerobic oxidation of methane to Fe(III) reduction.</title>
        <authorList>
            <person name="Cai C."/>
            <person name="Leu A.O."/>
            <person name="Xie G.J."/>
            <person name="Guo J."/>
            <person name="Feng Y."/>
            <person name="Zhao J.X."/>
            <person name="Tyson G.W."/>
            <person name="Yuan Z."/>
            <person name="Hu S."/>
        </authorList>
    </citation>
    <scope>NUCLEOTIDE SEQUENCE [LARGE SCALE GENOMIC DNA]</scope>
    <source>
        <strain evidence="2">FeB_12</strain>
    </source>
</reference>
<sequence>DEALALPTEKAAEIALRTQQLLAYESGITNSVDPLGGSYYVEYLTDQVEKKVTALMGEIETKGGSVRCVENGWFRDEIARSAYEHQKRIEQEETVVVGVNRFKADQAGVPAVLKLDPKLERKQIESLGKVKAARDNNRVRQSLYNLRDAAVSGSNLVDPVLEAVEAYATVGEISDVFRELWGEYHARG</sequence>
<dbReference type="Proteomes" id="UP000250918">
    <property type="component" value="Unassembled WGS sequence"/>
</dbReference>
<gene>
    <name evidence="2" type="ORF">C3F09_12870</name>
</gene>
<evidence type="ECO:0000313" key="3">
    <source>
        <dbReference type="Proteomes" id="UP000250918"/>
    </source>
</evidence>
<dbReference type="EMBL" id="PQAP01000232">
    <property type="protein sequence ID" value="PWB67768.1"/>
    <property type="molecule type" value="Genomic_DNA"/>
</dbReference>
<protein>
    <submittedName>
        <fullName evidence="2">Methylmalonyl-CoA mutase</fullName>
    </submittedName>
</protein>
<dbReference type="Pfam" id="PF01642">
    <property type="entry name" value="MM_CoA_mutase"/>
    <property type="match status" value="1"/>
</dbReference>
<dbReference type="GO" id="GO:0016866">
    <property type="term" value="F:intramolecular transferase activity"/>
    <property type="evidence" value="ECO:0007669"/>
    <property type="project" value="InterPro"/>
</dbReference>
<accession>A0A855X2H0</accession>
<comment type="caution">
    <text evidence="2">The sequence shown here is derived from an EMBL/GenBank/DDBJ whole genome shotgun (WGS) entry which is preliminary data.</text>
</comment>
<dbReference type="InterPro" id="IPR006099">
    <property type="entry name" value="MeMalonylCoA_mutase_a/b_cat"/>
</dbReference>
<feature type="domain" description="Methylmalonyl-CoA mutase alpha/beta chain catalytic" evidence="1">
    <location>
        <begin position="1"/>
        <end position="183"/>
    </location>
</feature>
<organism evidence="2 3">
    <name type="scientific">candidate division GN15 bacterium</name>
    <dbReference type="NCBI Taxonomy" id="2072418"/>
    <lineage>
        <taxon>Bacteria</taxon>
        <taxon>candidate division GN15</taxon>
    </lineage>
</organism>
<name>A0A855X2H0_9BACT</name>
<dbReference type="Gene3D" id="3.20.20.240">
    <property type="entry name" value="Methylmalonyl-CoA mutase"/>
    <property type="match status" value="1"/>
</dbReference>
<dbReference type="GO" id="GO:0031419">
    <property type="term" value="F:cobalamin binding"/>
    <property type="evidence" value="ECO:0007669"/>
    <property type="project" value="InterPro"/>
</dbReference>